<dbReference type="RefSeq" id="WP_344800430.1">
    <property type="nucleotide sequence ID" value="NZ_BAABBN010000015.1"/>
</dbReference>
<comment type="caution">
    <text evidence="2">The sequence shown here is derived from an EMBL/GenBank/DDBJ whole genome shotgun (WGS) entry which is preliminary data.</text>
</comment>
<dbReference type="EMBL" id="BAABBN010000015">
    <property type="protein sequence ID" value="GAA3940089.1"/>
    <property type="molecule type" value="Genomic_DNA"/>
</dbReference>
<feature type="transmembrane region" description="Helical" evidence="1">
    <location>
        <begin position="12"/>
        <end position="29"/>
    </location>
</feature>
<accession>A0ABP7NAG9</accession>
<keyword evidence="1" id="KW-1133">Transmembrane helix</keyword>
<proteinExistence type="predicted"/>
<dbReference type="Proteomes" id="UP001501565">
    <property type="component" value="Unassembled WGS sequence"/>
</dbReference>
<reference evidence="3" key="1">
    <citation type="journal article" date="2019" name="Int. J. Syst. Evol. Microbiol.">
        <title>The Global Catalogue of Microorganisms (GCM) 10K type strain sequencing project: providing services to taxonomists for standard genome sequencing and annotation.</title>
        <authorList>
            <consortium name="The Broad Institute Genomics Platform"/>
            <consortium name="The Broad Institute Genome Sequencing Center for Infectious Disease"/>
            <person name="Wu L."/>
            <person name="Ma J."/>
        </authorList>
    </citation>
    <scope>NUCLEOTIDE SEQUENCE [LARGE SCALE GENOMIC DNA]</scope>
    <source>
        <strain evidence="3">JCM 17551</strain>
    </source>
</reference>
<evidence type="ECO:0000313" key="2">
    <source>
        <dbReference type="EMBL" id="GAA3940089.1"/>
    </source>
</evidence>
<keyword evidence="1" id="KW-0812">Transmembrane</keyword>
<organism evidence="2 3">
    <name type="scientific">Litoribacillus peritrichatus</name>
    <dbReference type="NCBI Taxonomy" id="718191"/>
    <lineage>
        <taxon>Bacteria</taxon>
        <taxon>Pseudomonadati</taxon>
        <taxon>Pseudomonadota</taxon>
        <taxon>Gammaproteobacteria</taxon>
        <taxon>Oceanospirillales</taxon>
        <taxon>Oceanospirillaceae</taxon>
        <taxon>Litoribacillus</taxon>
    </lineage>
</organism>
<dbReference type="InterPro" id="IPR032314">
    <property type="entry name" value="DUF4845"/>
</dbReference>
<evidence type="ECO:0000313" key="3">
    <source>
        <dbReference type="Proteomes" id="UP001501565"/>
    </source>
</evidence>
<sequence>MQARKQAGWTMWSLMFTLFVVGFAAWMGLKIVPEYLDNNTIRSVLKPLGQDRSLSEASYDEISTLIVKRLDINSIYSIKPKDITYVENENHLQVRIDYEKRIPMVSNIDVVLTFKNHVNIQSN</sequence>
<dbReference type="Pfam" id="PF16137">
    <property type="entry name" value="DUF4845"/>
    <property type="match status" value="1"/>
</dbReference>
<keyword evidence="3" id="KW-1185">Reference proteome</keyword>
<name>A0ABP7NAG9_9GAMM</name>
<protein>
    <submittedName>
        <fullName evidence="2">DUF4845 domain-containing protein</fullName>
    </submittedName>
</protein>
<keyword evidence="1" id="KW-0472">Membrane</keyword>
<evidence type="ECO:0000256" key="1">
    <source>
        <dbReference type="SAM" id="Phobius"/>
    </source>
</evidence>
<gene>
    <name evidence="2" type="ORF">GCM10022277_40100</name>
</gene>